<dbReference type="WBParaSite" id="RSKR_0001174900.1">
    <property type="protein sequence ID" value="RSKR_0001174900.1"/>
    <property type="gene ID" value="RSKR_0001174900"/>
</dbReference>
<reference evidence="2" key="1">
    <citation type="submission" date="2016-11" db="UniProtKB">
        <authorList>
            <consortium name="WormBaseParasite"/>
        </authorList>
    </citation>
    <scope>IDENTIFICATION</scope>
    <source>
        <strain evidence="2">KR3021</strain>
    </source>
</reference>
<proteinExistence type="predicted"/>
<name>A0AC35UI55_9BILA</name>
<accession>A0AC35UI55</accession>
<sequence length="348" mass="39668">MGRSNTTAGESAFEADNQIAQLDGEILRNTLFRREKYYVTLKSTKQPVYQQLNESHLNPVKVLSTIKEAISKMWSSLKIWKFKDTESEVVPTQSYQKKCENRKRRFNVTTPSLYENHNQSPIKKYLESESKADSTVNNNVGNQRNANLSWEHPTTRNNHHNITIFQRSSDQDCESNKTIELPNVSETDEYFSCNSFTSETSNTILPIWGNYEPLSDDSEVEFGKSGSLDSATVDKNINDPFCDISLTSSDDSTIFLNESFGLSEHDHPPNPLELSNDSIFGDISQVVIEKTVGIYIQPSVATLKILKDTKKDAQVTVKKEYKALEKSFDFEALAQKEMEDKMRKELEE</sequence>
<organism evidence="1 2">
    <name type="scientific">Rhabditophanes sp. KR3021</name>
    <dbReference type="NCBI Taxonomy" id="114890"/>
    <lineage>
        <taxon>Eukaryota</taxon>
        <taxon>Metazoa</taxon>
        <taxon>Ecdysozoa</taxon>
        <taxon>Nematoda</taxon>
        <taxon>Chromadorea</taxon>
        <taxon>Rhabditida</taxon>
        <taxon>Tylenchina</taxon>
        <taxon>Panagrolaimomorpha</taxon>
        <taxon>Strongyloidoidea</taxon>
        <taxon>Alloionematidae</taxon>
        <taxon>Rhabditophanes</taxon>
    </lineage>
</organism>
<evidence type="ECO:0000313" key="2">
    <source>
        <dbReference type="WBParaSite" id="RSKR_0001174900.1"/>
    </source>
</evidence>
<protein>
    <submittedName>
        <fullName evidence="2">HMG box domain-containing protein</fullName>
    </submittedName>
</protein>
<dbReference type="Proteomes" id="UP000095286">
    <property type="component" value="Unplaced"/>
</dbReference>
<evidence type="ECO:0000313" key="1">
    <source>
        <dbReference type="Proteomes" id="UP000095286"/>
    </source>
</evidence>